<dbReference type="PANTHER" id="PTHR43156:SF2">
    <property type="entry name" value="STAGE II SPORULATION PROTEIN E"/>
    <property type="match status" value="1"/>
</dbReference>
<keyword evidence="1" id="KW-0378">Hydrolase</keyword>
<dbReference type="SMART" id="SM00331">
    <property type="entry name" value="PP2C_SIG"/>
    <property type="match status" value="1"/>
</dbReference>
<dbReference type="CDD" id="cd00130">
    <property type="entry name" value="PAS"/>
    <property type="match status" value="1"/>
</dbReference>
<name>A0ABQ2ETW9_9ACTN</name>
<dbReference type="EMBL" id="BMMV01000026">
    <property type="protein sequence ID" value="GGK21907.1"/>
    <property type="molecule type" value="Genomic_DNA"/>
</dbReference>
<feature type="region of interest" description="Disordered" evidence="2">
    <location>
        <begin position="156"/>
        <end position="177"/>
    </location>
</feature>
<comment type="caution">
    <text evidence="4">The sequence shown here is derived from an EMBL/GenBank/DDBJ whole genome shotgun (WGS) entry which is preliminary data.</text>
</comment>
<reference evidence="5" key="1">
    <citation type="journal article" date="2019" name="Int. J. Syst. Evol. Microbiol.">
        <title>The Global Catalogue of Microorganisms (GCM) 10K type strain sequencing project: providing services to taxonomists for standard genome sequencing and annotation.</title>
        <authorList>
            <consortium name="The Broad Institute Genomics Platform"/>
            <consortium name="The Broad Institute Genome Sequencing Center for Infectious Disease"/>
            <person name="Wu L."/>
            <person name="Ma J."/>
        </authorList>
    </citation>
    <scope>NUCLEOTIDE SEQUENCE [LARGE SCALE GENOMIC DNA]</scope>
    <source>
        <strain evidence="5">CGMCC 4.7275</strain>
    </source>
</reference>
<dbReference type="Gene3D" id="3.30.450.20">
    <property type="entry name" value="PAS domain"/>
    <property type="match status" value="1"/>
</dbReference>
<dbReference type="SMART" id="SM00065">
    <property type="entry name" value="GAF"/>
    <property type="match status" value="1"/>
</dbReference>
<dbReference type="Pfam" id="PF07228">
    <property type="entry name" value="SpoIIE"/>
    <property type="match status" value="1"/>
</dbReference>
<dbReference type="Gene3D" id="3.30.450.40">
    <property type="match status" value="1"/>
</dbReference>
<dbReference type="SUPFAM" id="SSF81606">
    <property type="entry name" value="PP2C-like"/>
    <property type="match status" value="1"/>
</dbReference>
<gene>
    <name evidence="4" type="ORF">GCM10011583_62420</name>
</gene>
<accession>A0ABQ2ETW9</accession>
<dbReference type="InterPro" id="IPR003018">
    <property type="entry name" value="GAF"/>
</dbReference>
<dbReference type="InterPro" id="IPR036457">
    <property type="entry name" value="PPM-type-like_dom_sf"/>
</dbReference>
<evidence type="ECO:0000256" key="2">
    <source>
        <dbReference type="SAM" id="MobiDB-lite"/>
    </source>
</evidence>
<dbReference type="InterPro" id="IPR001932">
    <property type="entry name" value="PPM-type_phosphatase-like_dom"/>
</dbReference>
<dbReference type="SUPFAM" id="SSF55781">
    <property type="entry name" value="GAF domain-like"/>
    <property type="match status" value="1"/>
</dbReference>
<evidence type="ECO:0000259" key="3">
    <source>
        <dbReference type="PROSITE" id="PS50112"/>
    </source>
</evidence>
<dbReference type="InterPro" id="IPR052016">
    <property type="entry name" value="Bact_Sigma-Reg"/>
</dbReference>
<dbReference type="PANTHER" id="PTHR43156">
    <property type="entry name" value="STAGE II SPORULATION PROTEIN E-RELATED"/>
    <property type="match status" value="1"/>
</dbReference>
<protein>
    <recommendedName>
        <fullName evidence="3">PAS domain-containing protein</fullName>
    </recommendedName>
</protein>
<feature type="domain" description="PAS" evidence="3">
    <location>
        <begin position="184"/>
        <end position="222"/>
    </location>
</feature>
<dbReference type="Gene3D" id="3.60.40.10">
    <property type="entry name" value="PPM-type phosphatase domain"/>
    <property type="match status" value="1"/>
</dbReference>
<evidence type="ECO:0000313" key="5">
    <source>
        <dbReference type="Proteomes" id="UP000660265"/>
    </source>
</evidence>
<dbReference type="InterPro" id="IPR035965">
    <property type="entry name" value="PAS-like_dom_sf"/>
</dbReference>
<evidence type="ECO:0000256" key="1">
    <source>
        <dbReference type="ARBA" id="ARBA00022801"/>
    </source>
</evidence>
<proteinExistence type="predicted"/>
<dbReference type="InterPro" id="IPR000014">
    <property type="entry name" value="PAS"/>
</dbReference>
<dbReference type="SUPFAM" id="SSF55785">
    <property type="entry name" value="PYP-like sensor domain (PAS domain)"/>
    <property type="match status" value="1"/>
</dbReference>
<dbReference type="Pfam" id="PF13185">
    <property type="entry name" value="GAF_2"/>
    <property type="match status" value="1"/>
</dbReference>
<sequence length="707" mass="76209">MGVHEKEGAAGEAWAVLDREVLRTATAVRSHLASVYLHAPGNAVSMAVGIGMAARMAWPWWRWALASEVPVAEAVRECHPVWVGGQQEMAERYPRASLAFPFPASMYVAPLVLDGICWGAFLLVWPADRTSAPSGQEEREISGSCLRMAEALRRADESGETLRPADEPRSLPLPPPLHSDPGLELLERLPGGILGLDLEGRVTFVDAAAGELLERETEGLLGIPIWEMLSWLWDPAAENAYLFATVSQLPTNFTGQRPDGRRLAFVLHPGETGVTMQIGAAEVAPEGEQSLRAPPVSVPAHSLFRLLHLISALAEATGVQEVAESLVEQMVPVLNAQGLLLLIADEGRIRVVVAHGFPSAITEHMRDLPLSAGTEGVQTLETGVARFHTDNTALRRDFPDIERHSSMSAYAFLPLTVTGRTIGTCVLGYDRPRQFPPEERAELTSLSWMVAQALERARLHDVSARAARGLQVGLLPRTLPTVEGLEVAARYRAATHTLDVGGDFYDLIRTGEDSVTAVIGDVQGHSASAAALMGQVRAAVHTHVQAGAPPDEVLFRVNRLLTDFGGDLFASCVCAHLDLSRRRALVATAGHPAPILSLPEEGTRILDLPEGLLLGIDPDVYYRSAEVPLPPESLLVLYTDGLIERPGIDMGSAMRDLADHVAQIPSGPLEGLCENLLSRSDDTPREGRGDDVALLLLRPGDSRALIP</sequence>
<dbReference type="InterPro" id="IPR029016">
    <property type="entry name" value="GAF-like_dom_sf"/>
</dbReference>
<keyword evidence="5" id="KW-1185">Reference proteome</keyword>
<dbReference type="PROSITE" id="PS50112">
    <property type="entry name" value="PAS"/>
    <property type="match status" value="1"/>
</dbReference>
<organism evidence="4 5">
    <name type="scientific">Streptomyces camponoticapitis</name>
    <dbReference type="NCBI Taxonomy" id="1616125"/>
    <lineage>
        <taxon>Bacteria</taxon>
        <taxon>Bacillati</taxon>
        <taxon>Actinomycetota</taxon>
        <taxon>Actinomycetes</taxon>
        <taxon>Kitasatosporales</taxon>
        <taxon>Streptomycetaceae</taxon>
        <taxon>Streptomyces</taxon>
    </lineage>
</organism>
<evidence type="ECO:0000313" key="4">
    <source>
        <dbReference type="EMBL" id="GGK21907.1"/>
    </source>
</evidence>
<dbReference type="Proteomes" id="UP000660265">
    <property type="component" value="Unassembled WGS sequence"/>
</dbReference>